<feature type="compositionally biased region" description="Polar residues" evidence="1">
    <location>
        <begin position="165"/>
        <end position="182"/>
    </location>
</feature>
<organism evidence="2 3">
    <name type="scientific">Gymnopus androsaceus JB14</name>
    <dbReference type="NCBI Taxonomy" id="1447944"/>
    <lineage>
        <taxon>Eukaryota</taxon>
        <taxon>Fungi</taxon>
        <taxon>Dikarya</taxon>
        <taxon>Basidiomycota</taxon>
        <taxon>Agaricomycotina</taxon>
        <taxon>Agaricomycetes</taxon>
        <taxon>Agaricomycetidae</taxon>
        <taxon>Agaricales</taxon>
        <taxon>Marasmiineae</taxon>
        <taxon>Omphalotaceae</taxon>
        <taxon>Gymnopus</taxon>
    </lineage>
</organism>
<name>A0A6A4GRB8_9AGAR</name>
<accession>A0A6A4GRB8</accession>
<evidence type="ECO:0000313" key="2">
    <source>
        <dbReference type="EMBL" id="KAE9387747.1"/>
    </source>
</evidence>
<sequence length="271" mass="29320">MIQLCQARNVGVDNANLKGHDHIGNMAFGHIHGGIQRLVSLPSTDKTPSVAECSGLIHNSGSASGSPYIGFMTTSSVAVDYRNQAGINANPELLSFDALTHRTSPQWLHTGRADSPSGSNEQSFNVNNILSIDDTTYHISAYRSSSTAPTSSVIALSEVQSLPNPQIQPGLISTSSRSQNNSRKAKRPGRTVGSVAISNAARKRRKVGSISKWYCNRAECHDHEGFTSKQNLQCMLTATNNSLFDESFCRSYTAASGIIPSRLQTLLCRFY</sequence>
<protein>
    <submittedName>
        <fullName evidence="2">Uncharacterized protein</fullName>
    </submittedName>
</protein>
<dbReference type="Proteomes" id="UP000799118">
    <property type="component" value="Unassembled WGS sequence"/>
</dbReference>
<dbReference type="AlphaFoldDB" id="A0A6A4GRB8"/>
<dbReference type="EMBL" id="ML769782">
    <property type="protein sequence ID" value="KAE9387747.1"/>
    <property type="molecule type" value="Genomic_DNA"/>
</dbReference>
<keyword evidence="3" id="KW-1185">Reference proteome</keyword>
<proteinExistence type="predicted"/>
<evidence type="ECO:0000313" key="3">
    <source>
        <dbReference type="Proteomes" id="UP000799118"/>
    </source>
</evidence>
<evidence type="ECO:0000256" key="1">
    <source>
        <dbReference type="SAM" id="MobiDB-lite"/>
    </source>
</evidence>
<reference evidence="2" key="1">
    <citation type="journal article" date="2019" name="Environ. Microbiol.">
        <title>Fungal ecological strategies reflected in gene transcription - a case study of two litter decomposers.</title>
        <authorList>
            <person name="Barbi F."/>
            <person name="Kohler A."/>
            <person name="Barry K."/>
            <person name="Baskaran P."/>
            <person name="Daum C."/>
            <person name="Fauchery L."/>
            <person name="Ihrmark K."/>
            <person name="Kuo A."/>
            <person name="LaButti K."/>
            <person name="Lipzen A."/>
            <person name="Morin E."/>
            <person name="Grigoriev I.V."/>
            <person name="Henrissat B."/>
            <person name="Lindahl B."/>
            <person name="Martin F."/>
        </authorList>
    </citation>
    <scope>NUCLEOTIDE SEQUENCE</scope>
    <source>
        <strain evidence="2">JB14</strain>
    </source>
</reference>
<gene>
    <name evidence="2" type="ORF">BT96DRAFT_1004820</name>
</gene>
<feature type="region of interest" description="Disordered" evidence="1">
    <location>
        <begin position="165"/>
        <end position="191"/>
    </location>
</feature>